<gene>
    <name evidence="2" type="ORF">FJT64_007362</name>
</gene>
<comment type="caution">
    <text evidence="2">The sequence shown here is derived from an EMBL/GenBank/DDBJ whole genome shotgun (WGS) entry which is preliminary data.</text>
</comment>
<reference evidence="2 3" key="1">
    <citation type="submission" date="2019-07" db="EMBL/GenBank/DDBJ databases">
        <title>Draft genome assembly of a fouling barnacle, Amphibalanus amphitrite (Darwin, 1854): The first reference genome for Thecostraca.</title>
        <authorList>
            <person name="Kim W."/>
        </authorList>
    </citation>
    <scope>NUCLEOTIDE SEQUENCE [LARGE SCALE GENOMIC DNA]</scope>
    <source>
        <strain evidence="2">SNU_AA5</strain>
        <tissue evidence="2">Soma without cirri and trophi</tissue>
    </source>
</reference>
<organism evidence="2 3">
    <name type="scientific">Amphibalanus amphitrite</name>
    <name type="common">Striped barnacle</name>
    <name type="synonym">Balanus amphitrite</name>
    <dbReference type="NCBI Taxonomy" id="1232801"/>
    <lineage>
        <taxon>Eukaryota</taxon>
        <taxon>Metazoa</taxon>
        <taxon>Ecdysozoa</taxon>
        <taxon>Arthropoda</taxon>
        <taxon>Crustacea</taxon>
        <taxon>Multicrustacea</taxon>
        <taxon>Cirripedia</taxon>
        <taxon>Thoracica</taxon>
        <taxon>Thoracicalcarea</taxon>
        <taxon>Balanomorpha</taxon>
        <taxon>Balanoidea</taxon>
        <taxon>Balanidae</taxon>
        <taxon>Amphibalaninae</taxon>
        <taxon>Amphibalanus</taxon>
    </lineage>
</organism>
<name>A0A6A4VUC8_AMPAM</name>
<protein>
    <submittedName>
        <fullName evidence="2">Uncharacterized protein</fullName>
    </submittedName>
</protein>
<accession>A0A6A4VUC8</accession>
<dbReference type="AlphaFoldDB" id="A0A6A4VUC8"/>
<feature type="compositionally biased region" description="Polar residues" evidence="1">
    <location>
        <begin position="85"/>
        <end position="96"/>
    </location>
</feature>
<evidence type="ECO:0000256" key="1">
    <source>
        <dbReference type="SAM" id="MobiDB-lite"/>
    </source>
</evidence>
<feature type="compositionally biased region" description="Low complexity" evidence="1">
    <location>
        <begin position="45"/>
        <end position="58"/>
    </location>
</feature>
<proteinExistence type="predicted"/>
<dbReference type="OrthoDB" id="6370632at2759"/>
<evidence type="ECO:0000313" key="2">
    <source>
        <dbReference type="EMBL" id="KAF0295050.1"/>
    </source>
</evidence>
<sequence length="122" mass="12555">MFANSMVAGLHYDPFSEEQQERQQPSCIPLSSALRFYTNLPSRKPAAAAAKTAPAAGAGSHGPNHGQQTGGGGTAATAGLPTLGRASSTGSASPSGQWRRRRPPANVCVCVCVLCSCWKKVG</sequence>
<keyword evidence="3" id="KW-1185">Reference proteome</keyword>
<feature type="region of interest" description="Disordered" evidence="1">
    <location>
        <begin position="45"/>
        <end position="102"/>
    </location>
</feature>
<evidence type="ECO:0000313" key="3">
    <source>
        <dbReference type="Proteomes" id="UP000440578"/>
    </source>
</evidence>
<dbReference type="EMBL" id="VIIS01001640">
    <property type="protein sequence ID" value="KAF0295050.1"/>
    <property type="molecule type" value="Genomic_DNA"/>
</dbReference>
<dbReference type="Proteomes" id="UP000440578">
    <property type="component" value="Unassembled WGS sequence"/>
</dbReference>